<proteinExistence type="predicted"/>
<comment type="caution">
    <text evidence="2">The sequence shown here is derived from an EMBL/GenBank/DDBJ whole genome shotgun (WGS) entry which is preliminary data.</text>
</comment>
<evidence type="ECO:0000256" key="1">
    <source>
        <dbReference type="SAM" id="Phobius"/>
    </source>
</evidence>
<gene>
    <name evidence="2" type="ORF">QUE93_07220</name>
</gene>
<feature type="transmembrane region" description="Helical" evidence="1">
    <location>
        <begin position="39"/>
        <end position="60"/>
    </location>
</feature>
<evidence type="ECO:0000313" key="3">
    <source>
        <dbReference type="Proteomes" id="UP001242903"/>
    </source>
</evidence>
<dbReference type="Proteomes" id="UP001242903">
    <property type="component" value="Unassembled WGS sequence"/>
</dbReference>
<reference evidence="2 3" key="1">
    <citation type="submission" date="2023-06" db="EMBL/GenBank/DDBJ databases">
        <title>Draft Genome Sequences of lactic acid bacteria strains isolated from fermented milk products.</title>
        <authorList>
            <person name="Elcheninov A.G."/>
            <person name="Klyukina A."/>
            <person name="Zayulina K.S."/>
            <person name="Gavirova L.A."/>
            <person name="Shcherbakova P.A."/>
            <person name="Shestakov A.I."/>
            <person name="Kublanov I.V."/>
            <person name="Kochetkova T.V."/>
        </authorList>
    </citation>
    <scope>NUCLEOTIDE SEQUENCE [LARGE SCALE GENOMIC DNA]</scope>
    <source>
        <strain evidence="2 3">TOM.81</strain>
    </source>
</reference>
<sequence>MNYKKELFIVLNTFNTLAIILSGISVFSNIKTSEITYLIYGATVGMWIATVLIIVITAIYNKEQK</sequence>
<accession>A0ABT7RZR6</accession>
<protein>
    <submittedName>
        <fullName evidence="2">Uncharacterized protein</fullName>
    </submittedName>
</protein>
<feature type="transmembrane region" description="Helical" evidence="1">
    <location>
        <begin position="7"/>
        <end position="27"/>
    </location>
</feature>
<evidence type="ECO:0000313" key="2">
    <source>
        <dbReference type="EMBL" id="MDM7646804.1"/>
    </source>
</evidence>
<name>A0ABT7RZR6_9LACO</name>
<dbReference type="RefSeq" id="WP_289456640.1">
    <property type="nucleotide sequence ID" value="NZ_JAUCAQ010000014.1"/>
</dbReference>
<keyword evidence="1" id="KW-0472">Membrane</keyword>
<keyword evidence="1" id="KW-1133">Transmembrane helix</keyword>
<organism evidence="2 3">
    <name type="scientific">Leuconostoc falkenbergense</name>
    <dbReference type="NCBI Taxonomy" id="2766470"/>
    <lineage>
        <taxon>Bacteria</taxon>
        <taxon>Bacillati</taxon>
        <taxon>Bacillota</taxon>
        <taxon>Bacilli</taxon>
        <taxon>Lactobacillales</taxon>
        <taxon>Lactobacillaceae</taxon>
        <taxon>Leuconostoc</taxon>
    </lineage>
</organism>
<keyword evidence="3" id="KW-1185">Reference proteome</keyword>
<dbReference type="EMBL" id="JAUCAQ010000014">
    <property type="protein sequence ID" value="MDM7646804.1"/>
    <property type="molecule type" value="Genomic_DNA"/>
</dbReference>
<keyword evidence="1" id="KW-0812">Transmembrane</keyword>